<protein>
    <submittedName>
        <fullName evidence="1">Unannotated protein</fullName>
    </submittedName>
</protein>
<name>A0A6J6FJR5_9ZZZZ</name>
<gene>
    <name evidence="1" type="ORF">UFOPK1493_03624</name>
</gene>
<dbReference type="AlphaFoldDB" id="A0A6J6FJR5"/>
<organism evidence="1">
    <name type="scientific">freshwater metagenome</name>
    <dbReference type="NCBI Taxonomy" id="449393"/>
    <lineage>
        <taxon>unclassified sequences</taxon>
        <taxon>metagenomes</taxon>
        <taxon>ecological metagenomes</taxon>
    </lineage>
</organism>
<accession>A0A6J6FJR5</accession>
<dbReference type="EMBL" id="CAEZSR010000214">
    <property type="protein sequence ID" value="CAB4588830.1"/>
    <property type="molecule type" value="Genomic_DNA"/>
</dbReference>
<reference evidence="1" key="1">
    <citation type="submission" date="2020-05" db="EMBL/GenBank/DDBJ databases">
        <authorList>
            <person name="Chiriac C."/>
            <person name="Salcher M."/>
            <person name="Ghai R."/>
            <person name="Kavagutti S V."/>
        </authorList>
    </citation>
    <scope>NUCLEOTIDE SEQUENCE</scope>
</reference>
<sequence length="77" mass="7888">MAENNGWAIAPAGAPAGNTGPLEFHVNVAASTDADTMYWFQRKPPPAVVASPGHVLFGAASDNVKLVACVPDAGDRV</sequence>
<evidence type="ECO:0000313" key="1">
    <source>
        <dbReference type="EMBL" id="CAB4588830.1"/>
    </source>
</evidence>
<proteinExistence type="predicted"/>